<feature type="region of interest" description="Disordered" evidence="1">
    <location>
        <begin position="148"/>
        <end position="203"/>
    </location>
</feature>
<evidence type="ECO:0000313" key="2">
    <source>
        <dbReference type="EMBL" id="OAG37281.1"/>
    </source>
</evidence>
<dbReference type="OrthoDB" id="4140189at2759"/>
<dbReference type="AlphaFoldDB" id="A0A177F101"/>
<organism evidence="2 3">
    <name type="scientific">Fonsecaea monophora</name>
    <dbReference type="NCBI Taxonomy" id="254056"/>
    <lineage>
        <taxon>Eukaryota</taxon>
        <taxon>Fungi</taxon>
        <taxon>Dikarya</taxon>
        <taxon>Ascomycota</taxon>
        <taxon>Pezizomycotina</taxon>
        <taxon>Eurotiomycetes</taxon>
        <taxon>Chaetothyriomycetidae</taxon>
        <taxon>Chaetothyriales</taxon>
        <taxon>Herpotrichiellaceae</taxon>
        <taxon>Fonsecaea</taxon>
    </lineage>
</organism>
<evidence type="ECO:0000256" key="1">
    <source>
        <dbReference type="SAM" id="MobiDB-lite"/>
    </source>
</evidence>
<proteinExistence type="predicted"/>
<comment type="caution">
    <text evidence="2">The sequence shown here is derived from an EMBL/GenBank/DDBJ whole genome shotgun (WGS) entry which is preliminary data.</text>
</comment>
<gene>
    <name evidence="2" type="ORF">AYO21_08466</name>
</gene>
<name>A0A177F101_9EURO</name>
<dbReference type="GeneID" id="34603609"/>
<evidence type="ECO:0000313" key="3">
    <source>
        <dbReference type="Proteomes" id="UP000077002"/>
    </source>
</evidence>
<keyword evidence="3" id="KW-1185">Reference proteome</keyword>
<dbReference type="RefSeq" id="XP_022509233.1">
    <property type="nucleotide sequence ID" value="XM_022658409.1"/>
</dbReference>
<sequence>MAHAISPHDLTEKFIAQFTAKLKSTDLVTLLSSHLQQKDADSRILHIDPSVLELHLELLAYENAIKVACTFPTKLAERLAQRQGNVPNQRRENHHAVPGRTIEQHVNGGLSKPEPHHQPALDAVQTAKAPVNSASTKNEPDQAFSYLVKEATKQSGREEVKKSTSRPDSNGRASLNHEASRPNMNTAPSPSPANGHRTGPTSF</sequence>
<protein>
    <submittedName>
        <fullName evidence="2">Uncharacterized protein</fullName>
    </submittedName>
</protein>
<dbReference type="Proteomes" id="UP000077002">
    <property type="component" value="Unassembled WGS sequence"/>
</dbReference>
<reference evidence="2 3" key="1">
    <citation type="submission" date="2016-03" db="EMBL/GenBank/DDBJ databases">
        <title>Draft genome sequence of the Fonsecaea monophora CBS 269.37.</title>
        <authorList>
            <person name="Bombassaro A."/>
            <person name="Vinicius W.A."/>
            <person name="De Hoog S."/>
            <person name="Sun J."/>
            <person name="Souza E.M."/>
            <person name="Raittz R.T."/>
            <person name="Costa F."/>
            <person name="Leao A.C."/>
            <person name="Tadra-Sfeir M.Z."/>
            <person name="Baura V."/>
            <person name="Balsanelli E."/>
            <person name="Pedrosa F.O."/>
            <person name="Moreno L.F."/>
            <person name="Steffens M.B."/>
            <person name="Xi L."/>
            <person name="Bocca A.L."/>
            <person name="Felipe M.S."/>
            <person name="Teixeira M."/>
            <person name="Telles Filho F.Q."/>
            <person name="Azevedo C.M."/>
            <person name="Gomes R."/>
            <person name="Vicente V.A."/>
        </authorList>
    </citation>
    <scope>NUCLEOTIDE SEQUENCE [LARGE SCALE GENOMIC DNA]</scope>
    <source>
        <strain evidence="2 3">CBS 269.37</strain>
    </source>
</reference>
<feature type="compositionally biased region" description="Basic and acidic residues" evidence="1">
    <location>
        <begin position="150"/>
        <end position="162"/>
    </location>
</feature>
<dbReference type="EMBL" id="LVKK01000074">
    <property type="protein sequence ID" value="OAG37281.1"/>
    <property type="molecule type" value="Genomic_DNA"/>
</dbReference>
<accession>A0A177F101</accession>